<evidence type="ECO:0000259" key="6">
    <source>
        <dbReference type="PROSITE" id="PS50940"/>
    </source>
</evidence>
<evidence type="ECO:0000313" key="8">
    <source>
        <dbReference type="Proteomes" id="UP000069272"/>
    </source>
</evidence>
<dbReference type="PROSITE" id="PS50940">
    <property type="entry name" value="CHIT_BIND_II"/>
    <property type="match status" value="3"/>
</dbReference>
<keyword evidence="4" id="KW-1015">Disulfide bond</keyword>
<evidence type="ECO:0000256" key="5">
    <source>
        <dbReference type="ARBA" id="ARBA00023180"/>
    </source>
</evidence>
<organism evidence="7 8">
    <name type="scientific">Anopheles albimanus</name>
    <name type="common">New world malaria mosquito</name>
    <dbReference type="NCBI Taxonomy" id="7167"/>
    <lineage>
        <taxon>Eukaryota</taxon>
        <taxon>Metazoa</taxon>
        <taxon>Ecdysozoa</taxon>
        <taxon>Arthropoda</taxon>
        <taxon>Hexapoda</taxon>
        <taxon>Insecta</taxon>
        <taxon>Pterygota</taxon>
        <taxon>Neoptera</taxon>
        <taxon>Endopterygota</taxon>
        <taxon>Diptera</taxon>
        <taxon>Nematocera</taxon>
        <taxon>Culicoidea</taxon>
        <taxon>Culicidae</taxon>
        <taxon>Anophelinae</taxon>
        <taxon>Anopheles</taxon>
    </lineage>
</organism>
<reference evidence="7 8" key="1">
    <citation type="journal article" date="2017" name="G3 (Bethesda)">
        <title>The Physical Genome Mapping of Anopheles albimanus Corrected Scaffold Misassemblies and Identified Interarm Rearrangements in Genus Anopheles.</title>
        <authorList>
            <person name="Artemov G.N."/>
            <person name="Peery A.N."/>
            <person name="Jiang X."/>
            <person name="Tu Z."/>
            <person name="Stegniy V.N."/>
            <person name="Sharakhova M.V."/>
            <person name="Sharakhov I.V."/>
        </authorList>
    </citation>
    <scope>NUCLEOTIDE SEQUENCE [LARGE SCALE GENOMIC DNA]</scope>
    <source>
        <strain evidence="7 8">ALBI9_A</strain>
    </source>
</reference>
<feature type="domain" description="Chitin-binding type-2" evidence="6">
    <location>
        <begin position="206"/>
        <end position="266"/>
    </location>
</feature>
<accession>A0A182FLV3</accession>
<evidence type="ECO:0000313" key="7">
    <source>
        <dbReference type="EnsemblMetazoa" id="AALB007512-PA"/>
    </source>
</evidence>
<dbReference type="STRING" id="7167.A0A182FLV3"/>
<dbReference type="GO" id="GO:0005576">
    <property type="term" value="C:extracellular region"/>
    <property type="evidence" value="ECO:0007669"/>
    <property type="project" value="InterPro"/>
</dbReference>
<dbReference type="InterPro" id="IPR002557">
    <property type="entry name" value="Chitin-bd_dom"/>
</dbReference>
<dbReference type="Gene3D" id="2.170.140.10">
    <property type="entry name" value="Chitin binding domain"/>
    <property type="match status" value="4"/>
</dbReference>
<proteinExistence type="predicted"/>
<sequence length="266" mass="30292">MPLIAHSGFITSIVWRIVGLVVSIKPYQNVPDGSIMHDCSNCKEYYYCSRDEGNYNMCSYTLYYNELRQLCGYPWNVMYLICTQTTLAIGAFAEEACEGVPDGYFVQNKNDCQAYFYCRNETAQPNKCPDDFYFNELEQVCDYRDKVNCHLCQQQTGLQVLPHPKNCEDFIVCSEGYSTVGHCSEGYLFDSKRSACHPAARVKCNIVQCPQQSSNSNEIVYRPGARCDEYFICQSGTAIQTFCAPGLYWDSIKERCDLSQNVSCTL</sequence>
<keyword evidence="5" id="KW-0325">Glycoprotein</keyword>
<dbReference type="PANTHER" id="PTHR23301">
    <property type="entry name" value="CHITIN BINDING PERITROPHIN-A"/>
    <property type="match status" value="1"/>
</dbReference>
<dbReference type="GO" id="GO:0008061">
    <property type="term" value="F:chitin binding"/>
    <property type="evidence" value="ECO:0007669"/>
    <property type="project" value="UniProtKB-KW"/>
</dbReference>
<keyword evidence="1" id="KW-0147">Chitin-binding</keyword>
<keyword evidence="3" id="KW-0677">Repeat</keyword>
<dbReference type="InterPro" id="IPR051940">
    <property type="entry name" value="Chitin_bind-dev_reg"/>
</dbReference>
<feature type="domain" description="Chitin-binding type-2" evidence="6">
    <location>
        <begin position="94"/>
        <end position="151"/>
    </location>
</feature>
<feature type="domain" description="Chitin-binding type-2" evidence="6">
    <location>
        <begin position="152"/>
        <end position="204"/>
    </location>
</feature>
<dbReference type="VEuPathDB" id="VectorBase:AALB007512"/>
<dbReference type="VEuPathDB" id="VectorBase:AALB20_027336"/>
<name>A0A182FLV3_ANOAL</name>
<protein>
    <recommendedName>
        <fullName evidence="6">Chitin-binding type-2 domain-containing protein</fullName>
    </recommendedName>
</protein>
<reference evidence="7" key="2">
    <citation type="submission" date="2022-08" db="UniProtKB">
        <authorList>
            <consortium name="EnsemblMetazoa"/>
        </authorList>
    </citation>
    <scope>IDENTIFICATION</scope>
    <source>
        <strain evidence="7">STECLA/ALBI9_A</strain>
    </source>
</reference>
<evidence type="ECO:0000256" key="1">
    <source>
        <dbReference type="ARBA" id="ARBA00022669"/>
    </source>
</evidence>
<dbReference type="SUPFAM" id="SSF57625">
    <property type="entry name" value="Invertebrate chitin-binding proteins"/>
    <property type="match status" value="4"/>
</dbReference>
<dbReference type="AlphaFoldDB" id="A0A182FLV3"/>
<evidence type="ECO:0000256" key="3">
    <source>
        <dbReference type="ARBA" id="ARBA00022737"/>
    </source>
</evidence>
<evidence type="ECO:0000256" key="4">
    <source>
        <dbReference type="ARBA" id="ARBA00023157"/>
    </source>
</evidence>
<dbReference type="Pfam" id="PF01607">
    <property type="entry name" value="CBM_14"/>
    <property type="match status" value="4"/>
</dbReference>
<dbReference type="PANTHER" id="PTHR23301:SF0">
    <property type="entry name" value="CHITIN-BINDING TYPE-2 DOMAIN-CONTAINING PROTEIN-RELATED"/>
    <property type="match status" value="1"/>
</dbReference>
<evidence type="ECO:0000256" key="2">
    <source>
        <dbReference type="ARBA" id="ARBA00022729"/>
    </source>
</evidence>
<keyword evidence="8" id="KW-1185">Reference proteome</keyword>
<keyword evidence="2" id="KW-0732">Signal</keyword>
<dbReference type="InterPro" id="IPR036508">
    <property type="entry name" value="Chitin-bd_dom_sf"/>
</dbReference>
<dbReference type="SMART" id="SM00494">
    <property type="entry name" value="ChtBD2"/>
    <property type="match status" value="4"/>
</dbReference>
<dbReference type="EnsemblMetazoa" id="AALB007512-RA">
    <property type="protein sequence ID" value="AALB007512-PA"/>
    <property type="gene ID" value="AALB007512"/>
</dbReference>
<dbReference type="Proteomes" id="UP000069272">
    <property type="component" value="Chromosome 3R"/>
</dbReference>